<dbReference type="PROSITE" id="PS01162">
    <property type="entry name" value="QOR_ZETA_CRYSTAL"/>
    <property type="match status" value="1"/>
</dbReference>
<evidence type="ECO:0000256" key="3">
    <source>
        <dbReference type="ARBA" id="ARBA00022490"/>
    </source>
</evidence>
<evidence type="ECO:0000313" key="8">
    <source>
        <dbReference type="Proteomes" id="UP000509750"/>
    </source>
</evidence>
<dbReference type="Proteomes" id="UP000509750">
    <property type="component" value="Chromosome"/>
</dbReference>
<feature type="domain" description="Enoyl reductase (ER)" evidence="6">
    <location>
        <begin position="10"/>
        <end position="321"/>
    </location>
</feature>
<dbReference type="OrthoDB" id="8709at2157"/>
<dbReference type="KEGG" id="halg:HUG10_12550"/>
<dbReference type="EMBL" id="CP058529">
    <property type="protein sequence ID" value="QLG29501.1"/>
    <property type="molecule type" value="Genomic_DNA"/>
</dbReference>
<dbReference type="SUPFAM" id="SSF51735">
    <property type="entry name" value="NAD(P)-binding Rossmann-fold domains"/>
    <property type="match status" value="1"/>
</dbReference>
<evidence type="ECO:0000256" key="2">
    <source>
        <dbReference type="ARBA" id="ARBA00011881"/>
    </source>
</evidence>
<dbReference type="Gene3D" id="3.40.50.720">
    <property type="entry name" value="NAD(P)-binding Rossmann-like Domain"/>
    <property type="match status" value="1"/>
</dbReference>
<dbReference type="SUPFAM" id="SSF50129">
    <property type="entry name" value="GroES-like"/>
    <property type="match status" value="1"/>
</dbReference>
<dbReference type="GO" id="GO:0003723">
    <property type="term" value="F:RNA binding"/>
    <property type="evidence" value="ECO:0007669"/>
    <property type="project" value="UniProtKB-KW"/>
</dbReference>
<dbReference type="Pfam" id="PF13602">
    <property type="entry name" value="ADH_zinc_N_2"/>
    <property type="match status" value="1"/>
</dbReference>
<dbReference type="InterPro" id="IPR036291">
    <property type="entry name" value="NAD(P)-bd_dom_sf"/>
</dbReference>
<proteinExistence type="predicted"/>
<dbReference type="GO" id="GO:0044281">
    <property type="term" value="P:small molecule metabolic process"/>
    <property type="evidence" value="ECO:0007669"/>
    <property type="project" value="UniProtKB-ARBA"/>
</dbReference>
<accession>A0A7D5K384</accession>
<dbReference type="AlphaFoldDB" id="A0A7D5K384"/>
<comment type="subcellular location">
    <subcellularLocation>
        <location evidence="1">Cytoplasm</location>
    </subcellularLocation>
</comment>
<protein>
    <submittedName>
        <fullName evidence="7">NADPH:quinone reductase</fullName>
    </submittedName>
</protein>
<evidence type="ECO:0000313" key="7">
    <source>
        <dbReference type="EMBL" id="QLG29501.1"/>
    </source>
</evidence>
<dbReference type="CDD" id="cd08253">
    <property type="entry name" value="zeta_crystallin"/>
    <property type="match status" value="1"/>
</dbReference>
<dbReference type="PANTHER" id="PTHR44154">
    <property type="entry name" value="QUINONE OXIDOREDUCTASE"/>
    <property type="match status" value="1"/>
</dbReference>
<keyword evidence="3" id="KW-0963">Cytoplasm</keyword>
<comment type="subunit">
    <text evidence="2">Homotetramer.</text>
</comment>
<dbReference type="InterPro" id="IPR020843">
    <property type="entry name" value="ER"/>
</dbReference>
<dbReference type="Gene3D" id="3.90.180.10">
    <property type="entry name" value="Medium-chain alcohol dehydrogenases, catalytic domain"/>
    <property type="match status" value="1"/>
</dbReference>
<name>A0A7D5K384_9EURY</name>
<organism evidence="7 8">
    <name type="scientific">Halorarum halophilum</name>
    <dbReference type="NCBI Taxonomy" id="2743090"/>
    <lineage>
        <taxon>Archaea</taxon>
        <taxon>Methanobacteriati</taxon>
        <taxon>Methanobacteriota</taxon>
        <taxon>Stenosarchaea group</taxon>
        <taxon>Halobacteria</taxon>
        <taxon>Halobacteriales</taxon>
        <taxon>Haloferacaceae</taxon>
        <taxon>Halorarum</taxon>
    </lineage>
</organism>
<dbReference type="InterPro" id="IPR002364">
    <property type="entry name" value="Quin_OxRdtase/zeta-crystal_CS"/>
</dbReference>
<keyword evidence="8" id="KW-1185">Reference proteome</keyword>
<dbReference type="Pfam" id="PF08240">
    <property type="entry name" value="ADH_N"/>
    <property type="match status" value="1"/>
</dbReference>
<gene>
    <name evidence="7" type="ORF">HUG10_12550</name>
</gene>
<dbReference type="GO" id="GO:0008270">
    <property type="term" value="F:zinc ion binding"/>
    <property type="evidence" value="ECO:0007669"/>
    <property type="project" value="InterPro"/>
</dbReference>
<reference evidence="7 8" key="1">
    <citation type="submission" date="2020-07" db="EMBL/GenBank/DDBJ databases">
        <title>Gai3-2, isolated from salt lake.</title>
        <authorList>
            <person name="Cui H."/>
            <person name="Shi X."/>
        </authorList>
    </citation>
    <scope>NUCLEOTIDE SEQUENCE [LARGE SCALE GENOMIC DNA]</scope>
    <source>
        <strain evidence="7 8">Gai3-2</strain>
    </source>
</reference>
<dbReference type="GO" id="GO:0043168">
    <property type="term" value="F:anion binding"/>
    <property type="evidence" value="ECO:0007669"/>
    <property type="project" value="UniProtKB-ARBA"/>
</dbReference>
<evidence type="ECO:0000256" key="5">
    <source>
        <dbReference type="ARBA" id="ARBA00022884"/>
    </source>
</evidence>
<dbReference type="InterPro" id="IPR011032">
    <property type="entry name" value="GroES-like_sf"/>
</dbReference>
<dbReference type="GO" id="GO:0030554">
    <property type="term" value="F:adenyl nucleotide binding"/>
    <property type="evidence" value="ECO:0007669"/>
    <property type="project" value="UniProtKB-ARBA"/>
</dbReference>
<sequence>MRAVRIDDHGGPDILAEAEVATPEPGHGEVLVRTVAASVNPIDTYVREGAAEPADGLPHVVGSDVAGVVVAAGAGVDEFAPGDRAFATGLGLFEQGSYAEYVPVPADRLAHLPEAVPFRTGAAAAMVYPTAWRALVDRGGLTVGDACLIQGGAGGVGNAAVQIARHAGTEVVATARPDDAELVEDAGADAVVDYRADDMAGAVRAAGVDAVDVVLETHADRNLAGDLDLLSRGGRVVVIGEEAPIELSPSLSMDAKIADADLRFMSIVASAEDQKRLLERTAPRLADGTFDVRVADVYPFPEAAEAHRAVESTGTGGKVLLEP</sequence>
<keyword evidence="4" id="KW-0521">NADP</keyword>
<evidence type="ECO:0000256" key="4">
    <source>
        <dbReference type="ARBA" id="ARBA00022857"/>
    </source>
</evidence>
<keyword evidence="5" id="KW-0694">RNA-binding</keyword>
<dbReference type="PANTHER" id="PTHR44154:SF1">
    <property type="entry name" value="QUINONE OXIDOREDUCTASE"/>
    <property type="match status" value="1"/>
</dbReference>
<dbReference type="InterPro" id="IPR051603">
    <property type="entry name" value="Zinc-ADH_QOR/CCCR"/>
</dbReference>
<dbReference type="GO" id="GO:0016616">
    <property type="term" value="F:oxidoreductase activity, acting on the CH-OH group of donors, NAD or NADP as acceptor"/>
    <property type="evidence" value="ECO:0007669"/>
    <property type="project" value="UniProtKB-ARBA"/>
</dbReference>
<dbReference type="InterPro" id="IPR013154">
    <property type="entry name" value="ADH-like_N"/>
</dbReference>
<dbReference type="GO" id="GO:0005737">
    <property type="term" value="C:cytoplasm"/>
    <property type="evidence" value="ECO:0007669"/>
    <property type="project" value="UniProtKB-SubCell"/>
</dbReference>
<evidence type="ECO:0000256" key="1">
    <source>
        <dbReference type="ARBA" id="ARBA00004496"/>
    </source>
</evidence>
<dbReference type="SMART" id="SM00829">
    <property type="entry name" value="PKS_ER"/>
    <property type="match status" value="1"/>
</dbReference>
<evidence type="ECO:0000259" key="6">
    <source>
        <dbReference type="SMART" id="SM00829"/>
    </source>
</evidence>